<keyword evidence="6 8" id="KW-0472">Membrane</keyword>
<dbReference type="InterPro" id="IPR036259">
    <property type="entry name" value="MFS_trans_sf"/>
</dbReference>
<dbReference type="PANTHER" id="PTHR42718:SF46">
    <property type="entry name" value="BLR6921 PROTEIN"/>
    <property type="match status" value="1"/>
</dbReference>
<comment type="subcellular location">
    <subcellularLocation>
        <location evidence="1">Cell membrane</location>
        <topology evidence="1">Multi-pass membrane protein</topology>
    </subcellularLocation>
</comment>
<dbReference type="PRINTS" id="PR01036">
    <property type="entry name" value="TCRTETB"/>
</dbReference>
<dbReference type="PANTHER" id="PTHR42718">
    <property type="entry name" value="MAJOR FACILITATOR SUPERFAMILY MULTIDRUG TRANSPORTER MFSC"/>
    <property type="match status" value="1"/>
</dbReference>
<feature type="transmembrane region" description="Helical" evidence="8">
    <location>
        <begin position="34"/>
        <end position="51"/>
    </location>
</feature>
<protein>
    <submittedName>
        <fullName evidence="10">MFS transporter</fullName>
    </submittedName>
</protein>
<feature type="transmembrane region" description="Helical" evidence="8">
    <location>
        <begin position="291"/>
        <end position="313"/>
    </location>
</feature>
<evidence type="ECO:0000256" key="8">
    <source>
        <dbReference type="SAM" id="Phobius"/>
    </source>
</evidence>
<evidence type="ECO:0000256" key="1">
    <source>
        <dbReference type="ARBA" id="ARBA00004651"/>
    </source>
</evidence>
<proteinExistence type="predicted"/>
<dbReference type="SUPFAM" id="SSF103473">
    <property type="entry name" value="MFS general substrate transporter"/>
    <property type="match status" value="1"/>
</dbReference>
<evidence type="ECO:0000256" key="7">
    <source>
        <dbReference type="ARBA" id="ARBA00023251"/>
    </source>
</evidence>
<dbReference type="InterPro" id="IPR020846">
    <property type="entry name" value="MFS_dom"/>
</dbReference>
<dbReference type="InterPro" id="IPR011701">
    <property type="entry name" value="MFS"/>
</dbReference>
<feature type="transmembrane region" description="Helical" evidence="8">
    <location>
        <begin position="71"/>
        <end position="92"/>
    </location>
</feature>
<evidence type="ECO:0000256" key="5">
    <source>
        <dbReference type="ARBA" id="ARBA00022989"/>
    </source>
</evidence>
<dbReference type="PROSITE" id="PS50850">
    <property type="entry name" value="MFS"/>
    <property type="match status" value="1"/>
</dbReference>
<dbReference type="Pfam" id="PF07690">
    <property type="entry name" value="MFS_1"/>
    <property type="match status" value="1"/>
</dbReference>
<feature type="transmembrane region" description="Helical" evidence="8">
    <location>
        <begin position="192"/>
        <end position="212"/>
    </location>
</feature>
<evidence type="ECO:0000259" key="9">
    <source>
        <dbReference type="PROSITE" id="PS50850"/>
    </source>
</evidence>
<evidence type="ECO:0000256" key="4">
    <source>
        <dbReference type="ARBA" id="ARBA00022692"/>
    </source>
</evidence>
<name>A0ABW4IYI5_9ACTN</name>
<feature type="transmembrane region" description="Helical" evidence="8">
    <location>
        <begin position="453"/>
        <end position="471"/>
    </location>
</feature>
<sequence length="484" mass="49694">MAPPMSRHPSKRHWSAFLTAERPRPEGVRARPNAWWLAVGTVCFGAFMGQLDASIVTLTYQRLRTEFGASLAAVEWVSLAYLLTLVALLVPAGRLADAHGRKLMYLYGFAVFTLASAACGFAPSLMALVAFRVVQAAGAAMMQANSVALVTTSAPRERMRSALGVQAAAQALGLALGPTVGGALVSTLGWRWVFWVNLPVGLIALVSGHYLLPRTRARTTVARFDWAGLVLLAVATTSALMGVSAASGLAVPGWGVALLFVVAASAGWGFVRRQRQAAAPLLDLGLLRARAVAFGLVGALSGYLVLFGPLVLVPVALTARGFSELTAGLVLTALPTGFALAATGGDRLLPRSVTDRRRCLAGAGVFTVALAALVVVPLTVAWLVPVLALAGLGLGTFTPANNAMVMGAVPARSSGTGGGLVNMTRGLGTALGVALVTLALHLVSGGVQAGARWAAAVLAAASAVALASAWLSPRNDPQSSQATL</sequence>
<keyword evidence="11" id="KW-1185">Reference proteome</keyword>
<keyword evidence="5 8" id="KW-1133">Transmembrane helix</keyword>
<organism evidence="10 11">
    <name type="scientific">Streptomyces caeni</name>
    <dbReference type="NCBI Taxonomy" id="2307231"/>
    <lineage>
        <taxon>Bacteria</taxon>
        <taxon>Bacillati</taxon>
        <taxon>Actinomycetota</taxon>
        <taxon>Actinomycetes</taxon>
        <taxon>Kitasatosporales</taxon>
        <taxon>Streptomycetaceae</taxon>
        <taxon>Streptomyces</taxon>
    </lineage>
</organism>
<dbReference type="Proteomes" id="UP001597261">
    <property type="component" value="Unassembled WGS sequence"/>
</dbReference>
<evidence type="ECO:0000313" key="10">
    <source>
        <dbReference type="EMBL" id="MFD1661568.1"/>
    </source>
</evidence>
<dbReference type="Gene3D" id="1.20.1250.20">
    <property type="entry name" value="MFS general substrate transporter like domains"/>
    <property type="match status" value="1"/>
</dbReference>
<keyword evidence="4 8" id="KW-0812">Transmembrane</keyword>
<gene>
    <name evidence="10" type="ORF">ACFSL4_26030</name>
</gene>
<keyword evidence="7" id="KW-0046">Antibiotic resistance</keyword>
<accession>A0ABW4IYI5</accession>
<dbReference type="EMBL" id="JBHUDX010000079">
    <property type="protein sequence ID" value="MFD1661568.1"/>
    <property type="molecule type" value="Genomic_DNA"/>
</dbReference>
<feature type="transmembrane region" description="Helical" evidence="8">
    <location>
        <begin position="251"/>
        <end position="271"/>
    </location>
</feature>
<dbReference type="CDD" id="cd17321">
    <property type="entry name" value="MFS_MMR_MDR_like"/>
    <property type="match status" value="1"/>
</dbReference>
<feature type="transmembrane region" description="Helical" evidence="8">
    <location>
        <begin position="426"/>
        <end position="447"/>
    </location>
</feature>
<feature type="domain" description="Major facilitator superfamily (MFS) profile" evidence="9">
    <location>
        <begin position="38"/>
        <end position="477"/>
    </location>
</feature>
<feature type="transmembrane region" description="Helical" evidence="8">
    <location>
        <begin position="104"/>
        <end position="123"/>
    </location>
</feature>
<dbReference type="RefSeq" id="WP_381087664.1">
    <property type="nucleotide sequence ID" value="NZ_JBHUDX010000079.1"/>
</dbReference>
<evidence type="ECO:0000256" key="3">
    <source>
        <dbReference type="ARBA" id="ARBA00022475"/>
    </source>
</evidence>
<evidence type="ECO:0000313" key="11">
    <source>
        <dbReference type="Proteomes" id="UP001597261"/>
    </source>
</evidence>
<comment type="caution">
    <text evidence="10">The sequence shown here is derived from an EMBL/GenBank/DDBJ whole genome shotgun (WGS) entry which is preliminary data.</text>
</comment>
<feature type="transmembrane region" description="Helical" evidence="8">
    <location>
        <begin position="224"/>
        <end position="245"/>
    </location>
</feature>
<feature type="transmembrane region" description="Helical" evidence="8">
    <location>
        <begin position="357"/>
        <end position="376"/>
    </location>
</feature>
<keyword evidence="3" id="KW-1003">Cell membrane</keyword>
<evidence type="ECO:0000256" key="2">
    <source>
        <dbReference type="ARBA" id="ARBA00022448"/>
    </source>
</evidence>
<evidence type="ECO:0000256" key="6">
    <source>
        <dbReference type="ARBA" id="ARBA00023136"/>
    </source>
</evidence>
<keyword evidence="2" id="KW-0813">Transport</keyword>
<feature type="transmembrane region" description="Helical" evidence="8">
    <location>
        <begin position="325"/>
        <end position="345"/>
    </location>
</feature>
<reference evidence="11" key="1">
    <citation type="journal article" date="2019" name="Int. J. Syst. Evol. Microbiol.">
        <title>The Global Catalogue of Microorganisms (GCM) 10K type strain sequencing project: providing services to taxonomists for standard genome sequencing and annotation.</title>
        <authorList>
            <consortium name="The Broad Institute Genomics Platform"/>
            <consortium name="The Broad Institute Genome Sequencing Center for Infectious Disease"/>
            <person name="Wu L."/>
            <person name="Ma J."/>
        </authorList>
    </citation>
    <scope>NUCLEOTIDE SEQUENCE [LARGE SCALE GENOMIC DNA]</scope>
    <source>
        <strain evidence="11">CGMCC 1.12470</strain>
    </source>
</reference>